<dbReference type="Proteomes" id="UP000756530">
    <property type="component" value="Unassembled WGS sequence"/>
</dbReference>
<feature type="chain" id="PRO_5046582776" evidence="4">
    <location>
        <begin position="24"/>
        <end position="109"/>
    </location>
</feature>
<evidence type="ECO:0000259" key="5">
    <source>
        <dbReference type="PROSITE" id="PS51007"/>
    </source>
</evidence>
<dbReference type="EMBL" id="JAHUZE010000002">
    <property type="protein sequence ID" value="MBV7378894.1"/>
    <property type="molecule type" value="Genomic_DNA"/>
</dbReference>
<evidence type="ECO:0000256" key="2">
    <source>
        <dbReference type="ARBA" id="ARBA00023004"/>
    </source>
</evidence>
<organism evidence="6 7">
    <name type="scientific">Maritimibacter dapengensis</name>
    <dbReference type="NCBI Taxonomy" id="2836868"/>
    <lineage>
        <taxon>Bacteria</taxon>
        <taxon>Pseudomonadati</taxon>
        <taxon>Pseudomonadota</taxon>
        <taxon>Alphaproteobacteria</taxon>
        <taxon>Rhodobacterales</taxon>
        <taxon>Roseobacteraceae</taxon>
        <taxon>Maritimibacter</taxon>
    </lineage>
</organism>
<evidence type="ECO:0000256" key="1">
    <source>
        <dbReference type="ARBA" id="ARBA00022723"/>
    </source>
</evidence>
<accession>A0ABS6T0Z4</accession>
<dbReference type="InterPro" id="IPR009056">
    <property type="entry name" value="Cyt_c-like_dom"/>
</dbReference>
<gene>
    <name evidence="6" type="ORF">KJP28_08135</name>
</gene>
<feature type="signal peptide" evidence="4">
    <location>
        <begin position="1"/>
        <end position="23"/>
    </location>
</feature>
<name>A0ABS6T0Z4_9RHOB</name>
<dbReference type="PROSITE" id="PS51007">
    <property type="entry name" value="CYTC"/>
    <property type="match status" value="1"/>
</dbReference>
<keyword evidence="4" id="KW-0732">Signal</keyword>
<reference evidence="6 7" key="1">
    <citation type="submission" date="2021-05" db="EMBL/GenBank/DDBJ databases">
        <title>Culturable bacteria isolated from Daya Bay.</title>
        <authorList>
            <person name="Zheng W."/>
            <person name="Yu S."/>
            <person name="Huang Y."/>
        </authorList>
    </citation>
    <scope>NUCLEOTIDE SEQUENCE [LARGE SCALE GENOMIC DNA]</scope>
    <source>
        <strain evidence="6 7">DP4N28-5</strain>
    </source>
</reference>
<evidence type="ECO:0000256" key="3">
    <source>
        <dbReference type="PROSITE-ProRule" id="PRU00433"/>
    </source>
</evidence>
<feature type="domain" description="Cytochrome c" evidence="5">
    <location>
        <begin position="28"/>
        <end position="106"/>
    </location>
</feature>
<keyword evidence="2 3" id="KW-0408">Iron</keyword>
<dbReference type="Pfam" id="PF13442">
    <property type="entry name" value="Cytochrome_CBB3"/>
    <property type="match status" value="1"/>
</dbReference>
<protein>
    <submittedName>
        <fullName evidence="6">Cytochrome c</fullName>
    </submittedName>
</protein>
<comment type="caution">
    <text evidence="6">The sequence shown here is derived from an EMBL/GenBank/DDBJ whole genome shotgun (WGS) entry which is preliminary data.</text>
</comment>
<evidence type="ECO:0000313" key="7">
    <source>
        <dbReference type="Proteomes" id="UP000756530"/>
    </source>
</evidence>
<proteinExistence type="predicted"/>
<keyword evidence="1 3" id="KW-0479">Metal-binding</keyword>
<evidence type="ECO:0000256" key="4">
    <source>
        <dbReference type="SAM" id="SignalP"/>
    </source>
</evidence>
<sequence>MPLRTFRALALLPFAVLAVPAMAEMSPTRAAELEHMVIQDCGSCHGLTMKGGLGSPLTHEALDGADPGVLATIILDGVPGTAMPPWRPLLTDAEAQWIADYLLQQETDE</sequence>
<keyword evidence="7" id="KW-1185">Reference proteome</keyword>
<keyword evidence="3" id="KW-0349">Heme</keyword>
<dbReference type="RefSeq" id="WP_218392065.1">
    <property type="nucleotide sequence ID" value="NZ_JAHUZE010000002.1"/>
</dbReference>
<evidence type="ECO:0000313" key="6">
    <source>
        <dbReference type="EMBL" id="MBV7378894.1"/>
    </source>
</evidence>